<dbReference type="InterPro" id="IPR028098">
    <property type="entry name" value="Glyco_trans_4-like_N"/>
</dbReference>
<dbReference type="InterPro" id="IPR001296">
    <property type="entry name" value="Glyco_trans_1"/>
</dbReference>
<evidence type="ECO:0000313" key="4">
    <source>
        <dbReference type="Proteomes" id="UP000291819"/>
    </source>
</evidence>
<dbReference type="SUPFAM" id="SSF53756">
    <property type="entry name" value="UDP-Glycosyltransferase/glycogen phosphorylase"/>
    <property type="match status" value="1"/>
</dbReference>
<sequence length="400" mass="45144">MRIAYISYEHPLGIVGGGIGTYIGQISKLMASRGHEIEVFSGHMDQNQTLNIDGYTLHLIKSSNSSEFRKNVLAKFIDRHEAKLFEVIESPEYGADALLIKKKFPNLPLAVKLHTPSFLVSLLNNYNGTFLKKLRFIIGGLIRGKIVKPYWIYNKENDPEYQLFLLSNSVCSPSNSLKKIVNEAWGNKAISVIPNLFIPSIDLIPAAKKDEDAITVTFIGKLERRKGILDLIKAIPMILKEEQKIHFMFVGTPLGSPNKGLKMDEYINLKLKKHINHIEFKGFVAYQEMDKVFKETDICIFPSLWENFPTVCLEAMSAGIPVIGTGNGGMADIIENDKTGILIHKNSPKEITQAIVKLKRNYKLRKEIAVNGRKHILENYNGDKMGKIIEGFYKKTIEAH</sequence>
<accession>A0A4Q9HCP5</accession>
<dbReference type="CDD" id="cd03801">
    <property type="entry name" value="GT4_PimA-like"/>
    <property type="match status" value="1"/>
</dbReference>
<keyword evidence="4" id="KW-1185">Reference proteome</keyword>
<feature type="domain" description="Glycosyltransferase subfamily 4-like N-terminal" evidence="2">
    <location>
        <begin position="17"/>
        <end position="195"/>
    </location>
</feature>
<reference evidence="3 4" key="1">
    <citation type="submission" date="2019-02" db="EMBL/GenBank/DDBJ databases">
        <title>Pedobacter kyonggii whole genome sequence analysis.</title>
        <authorList>
            <person name="Dahal R.H."/>
        </authorList>
    </citation>
    <scope>NUCLEOTIDE SEQUENCE [LARGE SCALE GENOMIC DNA]</scope>
    <source>
        <strain evidence="3 4">K-4-11-1</strain>
    </source>
</reference>
<dbReference type="Pfam" id="PF13439">
    <property type="entry name" value="Glyco_transf_4"/>
    <property type="match status" value="1"/>
</dbReference>
<dbReference type="Pfam" id="PF00534">
    <property type="entry name" value="Glycos_transf_1"/>
    <property type="match status" value="1"/>
</dbReference>
<gene>
    <name evidence="3" type="ORF">EYS08_11720</name>
</gene>
<dbReference type="OrthoDB" id="9806653at2"/>
<dbReference type="RefSeq" id="WP_131030207.1">
    <property type="nucleotide sequence ID" value="NZ_SIXF01000009.1"/>
</dbReference>
<dbReference type="Gene3D" id="3.40.50.2000">
    <property type="entry name" value="Glycogen Phosphorylase B"/>
    <property type="match status" value="2"/>
</dbReference>
<feature type="domain" description="Glycosyl transferase family 1" evidence="1">
    <location>
        <begin position="207"/>
        <end position="375"/>
    </location>
</feature>
<evidence type="ECO:0000259" key="1">
    <source>
        <dbReference type="Pfam" id="PF00534"/>
    </source>
</evidence>
<name>A0A4Q9HCP5_9SPHI</name>
<dbReference type="EMBL" id="SIXF01000009">
    <property type="protein sequence ID" value="TBO42188.1"/>
    <property type="molecule type" value="Genomic_DNA"/>
</dbReference>
<evidence type="ECO:0000259" key="2">
    <source>
        <dbReference type="Pfam" id="PF13439"/>
    </source>
</evidence>
<protein>
    <submittedName>
        <fullName evidence="3">Glycosyltransferase family 1 protein</fullName>
    </submittedName>
</protein>
<proteinExistence type="predicted"/>
<keyword evidence="3" id="KW-0808">Transferase</keyword>
<dbReference type="Proteomes" id="UP000291819">
    <property type="component" value="Unassembled WGS sequence"/>
</dbReference>
<dbReference type="GO" id="GO:0016757">
    <property type="term" value="F:glycosyltransferase activity"/>
    <property type="evidence" value="ECO:0007669"/>
    <property type="project" value="InterPro"/>
</dbReference>
<dbReference type="PANTHER" id="PTHR12526">
    <property type="entry name" value="GLYCOSYLTRANSFERASE"/>
    <property type="match status" value="1"/>
</dbReference>
<comment type="caution">
    <text evidence="3">The sequence shown here is derived from an EMBL/GenBank/DDBJ whole genome shotgun (WGS) entry which is preliminary data.</text>
</comment>
<evidence type="ECO:0000313" key="3">
    <source>
        <dbReference type="EMBL" id="TBO42188.1"/>
    </source>
</evidence>
<dbReference type="AlphaFoldDB" id="A0A4Q9HCP5"/>
<organism evidence="3 4">
    <name type="scientific">Pedobacter kyonggii</name>
    <dbReference type="NCBI Taxonomy" id="1926871"/>
    <lineage>
        <taxon>Bacteria</taxon>
        <taxon>Pseudomonadati</taxon>
        <taxon>Bacteroidota</taxon>
        <taxon>Sphingobacteriia</taxon>
        <taxon>Sphingobacteriales</taxon>
        <taxon>Sphingobacteriaceae</taxon>
        <taxon>Pedobacter</taxon>
    </lineage>
</organism>